<gene>
    <name evidence="1" type="ORF">C8J55DRAFT_214683</name>
</gene>
<sequence length="134" mass="15225">MGLFVSCIRSRKPARCREEREPLLDSELEESRQLKDLFRKLVHIVAALDAGKLPSQHQLNHLIKVALKSEILYPTEGSSSLAGHKVLLDVREVLGLLAVFGLEKNCRRRQGPEYHISCPVPDLYSSRTRRIDNP</sequence>
<protein>
    <submittedName>
        <fullName evidence="1">Uncharacterized protein</fullName>
    </submittedName>
</protein>
<reference evidence="1" key="2">
    <citation type="journal article" date="2023" name="Proc. Natl. Acad. Sci. U.S.A.">
        <title>A global phylogenomic analysis of the shiitake genus Lentinula.</title>
        <authorList>
            <person name="Sierra-Patev S."/>
            <person name="Min B."/>
            <person name="Naranjo-Ortiz M."/>
            <person name="Looney B."/>
            <person name="Konkel Z."/>
            <person name="Slot J.C."/>
            <person name="Sakamoto Y."/>
            <person name="Steenwyk J.L."/>
            <person name="Rokas A."/>
            <person name="Carro J."/>
            <person name="Camarero S."/>
            <person name="Ferreira P."/>
            <person name="Molpeceres G."/>
            <person name="Ruiz-Duenas F.J."/>
            <person name="Serrano A."/>
            <person name="Henrissat B."/>
            <person name="Drula E."/>
            <person name="Hughes K.W."/>
            <person name="Mata J.L."/>
            <person name="Ishikawa N.K."/>
            <person name="Vargas-Isla R."/>
            <person name="Ushijima S."/>
            <person name="Smith C.A."/>
            <person name="Donoghue J."/>
            <person name="Ahrendt S."/>
            <person name="Andreopoulos W."/>
            <person name="He G."/>
            <person name="LaButti K."/>
            <person name="Lipzen A."/>
            <person name="Ng V."/>
            <person name="Riley R."/>
            <person name="Sandor L."/>
            <person name="Barry K."/>
            <person name="Martinez A.T."/>
            <person name="Xiao Y."/>
            <person name="Gibbons J.G."/>
            <person name="Terashima K."/>
            <person name="Grigoriev I.V."/>
            <person name="Hibbett D."/>
        </authorList>
    </citation>
    <scope>NUCLEOTIDE SEQUENCE</scope>
    <source>
        <strain evidence="1">Sp2 HRB7682 ss15</strain>
    </source>
</reference>
<dbReference type="Proteomes" id="UP001150238">
    <property type="component" value="Unassembled WGS sequence"/>
</dbReference>
<dbReference type="AlphaFoldDB" id="A0A9W9AXH4"/>
<evidence type="ECO:0000313" key="2">
    <source>
        <dbReference type="Proteomes" id="UP001150238"/>
    </source>
</evidence>
<organism evidence="1 2">
    <name type="scientific">Lentinula lateritia</name>
    <dbReference type="NCBI Taxonomy" id="40482"/>
    <lineage>
        <taxon>Eukaryota</taxon>
        <taxon>Fungi</taxon>
        <taxon>Dikarya</taxon>
        <taxon>Basidiomycota</taxon>
        <taxon>Agaricomycotina</taxon>
        <taxon>Agaricomycetes</taxon>
        <taxon>Agaricomycetidae</taxon>
        <taxon>Agaricales</taxon>
        <taxon>Marasmiineae</taxon>
        <taxon>Omphalotaceae</taxon>
        <taxon>Lentinula</taxon>
    </lineage>
</organism>
<name>A0A9W9AXH4_9AGAR</name>
<reference evidence="1" key="1">
    <citation type="submission" date="2022-08" db="EMBL/GenBank/DDBJ databases">
        <authorList>
            <consortium name="DOE Joint Genome Institute"/>
            <person name="Min B."/>
            <person name="Riley R."/>
            <person name="Sierra-Patev S."/>
            <person name="Naranjo-Ortiz M."/>
            <person name="Looney B."/>
            <person name="Konkel Z."/>
            <person name="Slot J.C."/>
            <person name="Sakamoto Y."/>
            <person name="Steenwyk J.L."/>
            <person name="Rokas A."/>
            <person name="Carro J."/>
            <person name="Camarero S."/>
            <person name="Ferreira P."/>
            <person name="Molpeceres G."/>
            <person name="Ruiz-Duenas F.J."/>
            <person name="Serrano A."/>
            <person name="Henrissat B."/>
            <person name="Drula E."/>
            <person name="Hughes K.W."/>
            <person name="Mata J.L."/>
            <person name="Ishikawa N.K."/>
            <person name="Vargas-Isla R."/>
            <person name="Ushijima S."/>
            <person name="Smith C.A."/>
            <person name="Ahrendt S."/>
            <person name="Andreopoulos W."/>
            <person name="He G."/>
            <person name="Labutti K."/>
            <person name="Lipzen A."/>
            <person name="Ng V."/>
            <person name="Sandor L."/>
            <person name="Barry K."/>
            <person name="Martinez A.T."/>
            <person name="Xiao Y."/>
            <person name="Gibbons J.G."/>
            <person name="Terashima K."/>
            <person name="Hibbett D.S."/>
            <person name="Grigoriev I.V."/>
        </authorList>
    </citation>
    <scope>NUCLEOTIDE SEQUENCE</scope>
    <source>
        <strain evidence="1">Sp2 HRB7682 ss15</strain>
    </source>
</reference>
<proteinExistence type="predicted"/>
<evidence type="ECO:0000313" key="1">
    <source>
        <dbReference type="EMBL" id="KAJ4492774.1"/>
    </source>
</evidence>
<dbReference type="EMBL" id="JANVFS010000004">
    <property type="protein sequence ID" value="KAJ4492774.1"/>
    <property type="molecule type" value="Genomic_DNA"/>
</dbReference>
<comment type="caution">
    <text evidence="1">The sequence shown here is derived from an EMBL/GenBank/DDBJ whole genome shotgun (WGS) entry which is preliminary data.</text>
</comment>
<accession>A0A9W9AXH4</accession>